<dbReference type="SUPFAM" id="SSF47473">
    <property type="entry name" value="EF-hand"/>
    <property type="match status" value="1"/>
</dbReference>
<keyword evidence="2" id="KW-0732">Signal</keyword>
<evidence type="ECO:0000313" key="4">
    <source>
        <dbReference type="EMBL" id="GAD48702.1"/>
    </source>
</evidence>
<evidence type="ECO:0000313" key="5">
    <source>
        <dbReference type="Proteomes" id="UP000016568"/>
    </source>
</evidence>
<organism evidence="4 5">
    <name type="scientific">Caenibius tardaugens NBRC 16725</name>
    <dbReference type="NCBI Taxonomy" id="1219035"/>
    <lineage>
        <taxon>Bacteria</taxon>
        <taxon>Pseudomonadati</taxon>
        <taxon>Pseudomonadota</taxon>
        <taxon>Alphaproteobacteria</taxon>
        <taxon>Sphingomonadales</taxon>
        <taxon>Erythrobacteraceae</taxon>
        <taxon>Caenibius</taxon>
    </lineage>
</organism>
<dbReference type="Gene3D" id="1.10.238.10">
    <property type="entry name" value="EF-hand"/>
    <property type="match status" value="2"/>
</dbReference>
<dbReference type="RefSeq" id="WP_021689609.1">
    <property type="nucleotide sequence ID" value="NZ_BASZ01000004.1"/>
</dbReference>
<feature type="compositionally biased region" description="Basic and acidic residues" evidence="1">
    <location>
        <begin position="170"/>
        <end position="185"/>
    </location>
</feature>
<feature type="domain" description="EF-hand" evidence="3">
    <location>
        <begin position="63"/>
        <end position="98"/>
    </location>
</feature>
<dbReference type="KEGG" id="ntd:EGO55_09715"/>
<dbReference type="AlphaFoldDB" id="U2YK94"/>
<accession>U2YK94</accession>
<dbReference type="PANTHER" id="PTHR10827:SF85">
    <property type="entry name" value="CALCIUM-BINDING PROTEIN"/>
    <property type="match status" value="1"/>
</dbReference>
<feature type="compositionally biased region" description="Basic and acidic residues" evidence="1">
    <location>
        <begin position="43"/>
        <end position="113"/>
    </location>
</feature>
<dbReference type="OrthoDB" id="113323at2"/>
<gene>
    <name evidence="4" type="ORF">NT2_04_01130</name>
</gene>
<feature type="region of interest" description="Disordered" evidence="1">
    <location>
        <begin position="158"/>
        <end position="195"/>
    </location>
</feature>
<protein>
    <recommendedName>
        <fullName evidence="3">EF-hand domain-containing protein</fullName>
    </recommendedName>
</protein>
<dbReference type="eggNOG" id="COG5126">
    <property type="taxonomic scope" value="Bacteria"/>
</dbReference>
<dbReference type="InterPro" id="IPR018247">
    <property type="entry name" value="EF_Hand_1_Ca_BS"/>
</dbReference>
<dbReference type="PANTHER" id="PTHR10827">
    <property type="entry name" value="RETICULOCALBIN"/>
    <property type="match status" value="1"/>
</dbReference>
<feature type="region of interest" description="Disordered" evidence="1">
    <location>
        <begin position="27"/>
        <end position="136"/>
    </location>
</feature>
<name>U2YK94_9SPHN</name>
<sequence>MKKLTKIMLATAAAASAATAGFAYAAPGGEGRPDQTRAQAQDHATKMFERMDANKDGKLDKADREARQTARFDRLDTDKNGSLSREEFNTRPQRAEKAPDGQKAEGRRGDGKHFGGRHHGGRGGGKHGGFMMKQADTNNDGAISQAEFVASHLAKFDAADADKNGTVTSAERKAQHEKMRAEWQAKRAAQQPKAQ</sequence>
<dbReference type="PROSITE" id="PS50222">
    <property type="entry name" value="EF_HAND_2"/>
    <property type="match status" value="1"/>
</dbReference>
<feature type="compositionally biased region" description="Low complexity" evidence="1">
    <location>
        <begin position="186"/>
        <end position="195"/>
    </location>
</feature>
<feature type="signal peptide" evidence="2">
    <location>
        <begin position="1"/>
        <end position="25"/>
    </location>
</feature>
<feature type="compositionally biased region" description="Basic residues" evidence="1">
    <location>
        <begin position="114"/>
        <end position="125"/>
    </location>
</feature>
<dbReference type="GO" id="GO:0005509">
    <property type="term" value="F:calcium ion binding"/>
    <property type="evidence" value="ECO:0007669"/>
    <property type="project" value="InterPro"/>
</dbReference>
<evidence type="ECO:0000256" key="1">
    <source>
        <dbReference type="SAM" id="MobiDB-lite"/>
    </source>
</evidence>
<dbReference type="Pfam" id="PF13202">
    <property type="entry name" value="EF-hand_5"/>
    <property type="match status" value="4"/>
</dbReference>
<keyword evidence="5" id="KW-1185">Reference proteome</keyword>
<evidence type="ECO:0000259" key="3">
    <source>
        <dbReference type="PROSITE" id="PS50222"/>
    </source>
</evidence>
<dbReference type="Proteomes" id="UP000016568">
    <property type="component" value="Unassembled WGS sequence"/>
</dbReference>
<reference evidence="4 5" key="1">
    <citation type="submission" date="2013-09" db="EMBL/GenBank/DDBJ databases">
        <title>Whole genome shotgun sequence of Novosphingobium tardaugens NBRC 16725.</title>
        <authorList>
            <person name="Isaki S."/>
            <person name="Hosoyama A."/>
            <person name="Tsuchikane K."/>
            <person name="Katsumata H."/>
            <person name="Ando Y."/>
            <person name="Yamazaki S."/>
            <person name="Fujita N."/>
        </authorList>
    </citation>
    <scope>NUCLEOTIDE SEQUENCE [LARGE SCALE GENOMIC DNA]</scope>
    <source>
        <strain evidence="4 5">NBRC 16725</strain>
    </source>
</reference>
<evidence type="ECO:0000256" key="2">
    <source>
        <dbReference type="SAM" id="SignalP"/>
    </source>
</evidence>
<dbReference type="InterPro" id="IPR011992">
    <property type="entry name" value="EF-hand-dom_pair"/>
</dbReference>
<dbReference type="PROSITE" id="PS00018">
    <property type="entry name" value="EF_HAND_1"/>
    <property type="match status" value="2"/>
</dbReference>
<dbReference type="InterPro" id="IPR002048">
    <property type="entry name" value="EF_hand_dom"/>
</dbReference>
<comment type="caution">
    <text evidence="4">The sequence shown here is derived from an EMBL/GenBank/DDBJ whole genome shotgun (WGS) entry which is preliminary data.</text>
</comment>
<proteinExistence type="predicted"/>
<dbReference type="EMBL" id="BASZ01000004">
    <property type="protein sequence ID" value="GAD48702.1"/>
    <property type="molecule type" value="Genomic_DNA"/>
</dbReference>
<feature type="chain" id="PRO_5030177726" description="EF-hand domain-containing protein" evidence="2">
    <location>
        <begin position="26"/>
        <end position="195"/>
    </location>
</feature>